<evidence type="ECO:0000313" key="2">
    <source>
        <dbReference type="RefSeq" id="XP_010511895.1"/>
    </source>
</evidence>
<evidence type="ECO:0000313" key="1">
    <source>
        <dbReference type="Proteomes" id="UP000694864"/>
    </source>
</evidence>
<organism evidence="1 2">
    <name type="scientific">Camelina sativa</name>
    <name type="common">False flax</name>
    <name type="synonym">Myagrum sativum</name>
    <dbReference type="NCBI Taxonomy" id="90675"/>
    <lineage>
        <taxon>Eukaryota</taxon>
        <taxon>Viridiplantae</taxon>
        <taxon>Streptophyta</taxon>
        <taxon>Embryophyta</taxon>
        <taxon>Tracheophyta</taxon>
        <taxon>Spermatophyta</taxon>
        <taxon>Magnoliopsida</taxon>
        <taxon>eudicotyledons</taxon>
        <taxon>Gunneridae</taxon>
        <taxon>Pentapetalae</taxon>
        <taxon>rosids</taxon>
        <taxon>malvids</taxon>
        <taxon>Brassicales</taxon>
        <taxon>Brassicaceae</taxon>
        <taxon>Camelineae</taxon>
        <taxon>Camelina</taxon>
    </lineage>
</organism>
<keyword evidence="1" id="KW-1185">Reference proteome</keyword>
<dbReference type="RefSeq" id="XP_010511895.1">
    <property type="nucleotide sequence ID" value="XM_010513593.1"/>
</dbReference>
<protein>
    <submittedName>
        <fullName evidence="2">Uncharacterized protein LOC104787932</fullName>
    </submittedName>
</protein>
<name>A0ABM0Z8F9_CAMSA</name>
<accession>A0ABM0Z8F9</accession>
<dbReference type="Proteomes" id="UP000694864">
    <property type="component" value="Chromosome 5"/>
</dbReference>
<reference evidence="2" key="2">
    <citation type="submission" date="2025-08" db="UniProtKB">
        <authorList>
            <consortium name="RefSeq"/>
        </authorList>
    </citation>
    <scope>IDENTIFICATION</scope>
    <source>
        <tissue evidence="2">Leaf</tissue>
    </source>
</reference>
<sequence length="213" mass="24072">MSADIDVLREYYSEISMCSAFQGISPSGMYLLVSNYVSRVIDMLHVLVSDEIKVQNVEDLGYLIWKTRSSTLERLMTGLLYSFRRHDNPQPRGSLAKLGRIQQCLQHVLCISSDFIFTHHLVPIPKPQPASFPIPQLSPSMDRDSVLSLVTQQVSNAVHLMDLIDDCLVLIGEYDLDKLKMDDLAKFHDLVSRVNTLLEKRALAEGAVHEEEA</sequence>
<dbReference type="GeneID" id="104787932"/>
<gene>
    <name evidence="2" type="primary">LOC104787932</name>
</gene>
<proteinExistence type="predicted"/>
<reference evidence="1" key="1">
    <citation type="journal article" date="2014" name="Nat. Commun.">
        <title>The emerging biofuel crop Camelina sativa retains a highly undifferentiated hexaploid genome structure.</title>
        <authorList>
            <person name="Kagale S."/>
            <person name="Koh C."/>
            <person name="Nixon J."/>
            <person name="Bollina V."/>
            <person name="Clarke W.E."/>
            <person name="Tuteja R."/>
            <person name="Spillane C."/>
            <person name="Robinson S.J."/>
            <person name="Links M.G."/>
            <person name="Clarke C."/>
            <person name="Higgins E.E."/>
            <person name="Huebert T."/>
            <person name="Sharpe A.G."/>
            <person name="Parkin I.A."/>
        </authorList>
    </citation>
    <scope>NUCLEOTIDE SEQUENCE [LARGE SCALE GENOMIC DNA]</scope>
    <source>
        <strain evidence="1">cv. DH55</strain>
    </source>
</reference>